<dbReference type="STRING" id="630515.SAMN04489812_5881"/>
<gene>
    <name evidence="8" type="ORF">SAMN04489812_5881</name>
</gene>
<dbReference type="EMBL" id="LT629772">
    <property type="protein sequence ID" value="SDT44456.1"/>
    <property type="molecule type" value="Genomic_DNA"/>
</dbReference>
<comment type="similarity">
    <text evidence="1 5">Belongs to the D-isomer specific 2-hydroxyacid dehydrogenase family.</text>
</comment>
<dbReference type="CDD" id="cd12169">
    <property type="entry name" value="PGDH_like_1"/>
    <property type="match status" value="1"/>
</dbReference>
<feature type="domain" description="D-isomer specific 2-hydroxyacid dehydrogenase catalytic" evidence="6">
    <location>
        <begin position="27"/>
        <end position="318"/>
    </location>
</feature>
<dbReference type="InterPro" id="IPR029752">
    <property type="entry name" value="D-isomer_DH_CS1"/>
</dbReference>
<keyword evidence="2" id="KW-0028">Amino-acid biosynthesis</keyword>
<proteinExistence type="inferred from homology"/>
<keyword evidence="3 5" id="KW-0560">Oxidoreductase</keyword>
<dbReference type="OrthoDB" id="117809at2"/>
<evidence type="ECO:0000313" key="9">
    <source>
        <dbReference type="Proteomes" id="UP000199103"/>
    </source>
</evidence>
<dbReference type="FunFam" id="3.40.50.720:FF:000203">
    <property type="entry name" value="D-3-phosphoglycerate dehydrogenase (SerA)"/>
    <property type="match status" value="1"/>
</dbReference>
<protein>
    <submittedName>
        <fullName evidence="8">Phosphoglycerate dehydrogenase</fullName>
    </submittedName>
</protein>
<sequence>MTTQPLPSKLHVVVLDDYQQLIGSSADWSRLGAESTVTFLAEHLEGSDLIDALIDAQVVVAVRERTPLPAEILAQLPELRLIVTAGMWNASIDLDAARARGIEVCGTRGIDGSAAELTWALILAALRHVPDEDRSMRNGGWQTTIGTDLEGHTLGVIGLGRLGSRVARIGIAFGMEVLAWSTHLDQQHARQLGVTPVAKEELLRRSDVVSLHLKLSDRSRGTIGAAELSIMKPTAWLINTSRGPLVDESALLDILDQRRIGGAALDVYDREPLPSDHRLRSLPNTVLTPHLGYVTVDTYRRFFSDAVEDIMALQDGSPIRVLPR</sequence>
<reference evidence="8 9" key="1">
    <citation type="submission" date="2016-10" db="EMBL/GenBank/DDBJ databases">
        <authorList>
            <person name="de Groot N.N."/>
        </authorList>
    </citation>
    <scope>NUCLEOTIDE SEQUENCE [LARGE SCALE GENOMIC DNA]</scope>
    <source>
        <strain evidence="8 9">DSM 21800</strain>
    </source>
</reference>
<dbReference type="Pfam" id="PF02826">
    <property type="entry name" value="2-Hacid_dh_C"/>
    <property type="match status" value="1"/>
</dbReference>
<dbReference type="GO" id="GO:0016616">
    <property type="term" value="F:oxidoreductase activity, acting on the CH-OH group of donors, NAD or NADP as acceptor"/>
    <property type="evidence" value="ECO:0007669"/>
    <property type="project" value="InterPro"/>
</dbReference>
<dbReference type="PROSITE" id="PS00671">
    <property type="entry name" value="D_2_HYDROXYACID_DH_3"/>
    <property type="match status" value="1"/>
</dbReference>
<evidence type="ECO:0000256" key="2">
    <source>
        <dbReference type="ARBA" id="ARBA00022605"/>
    </source>
</evidence>
<dbReference type="RefSeq" id="WP_091530751.1">
    <property type="nucleotide sequence ID" value="NZ_LT629772.1"/>
</dbReference>
<dbReference type="PANTHER" id="PTHR42789:SF1">
    <property type="entry name" value="D-ISOMER SPECIFIC 2-HYDROXYACID DEHYDROGENASE FAMILY PROTEIN (AFU_ORTHOLOGUE AFUA_6G10090)"/>
    <property type="match status" value="1"/>
</dbReference>
<dbReference type="GO" id="GO:0008652">
    <property type="term" value="P:amino acid biosynthetic process"/>
    <property type="evidence" value="ECO:0007669"/>
    <property type="project" value="UniProtKB-KW"/>
</dbReference>
<dbReference type="GO" id="GO:0051287">
    <property type="term" value="F:NAD binding"/>
    <property type="evidence" value="ECO:0007669"/>
    <property type="project" value="InterPro"/>
</dbReference>
<keyword evidence="9" id="KW-1185">Reference proteome</keyword>
<dbReference type="PANTHER" id="PTHR42789">
    <property type="entry name" value="D-ISOMER SPECIFIC 2-HYDROXYACID DEHYDROGENASE FAMILY PROTEIN (AFU_ORTHOLOGUE AFUA_6G10090)"/>
    <property type="match status" value="1"/>
</dbReference>
<accession>A0A1H2AG41</accession>
<name>A0A1H2AG41_9ACTN</name>
<dbReference type="SUPFAM" id="SSF52283">
    <property type="entry name" value="Formate/glycerate dehydrogenase catalytic domain-like"/>
    <property type="match status" value="1"/>
</dbReference>
<evidence type="ECO:0000259" key="6">
    <source>
        <dbReference type="Pfam" id="PF00389"/>
    </source>
</evidence>
<evidence type="ECO:0000256" key="1">
    <source>
        <dbReference type="ARBA" id="ARBA00005854"/>
    </source>
</evidence>
<dbReference type="InterPro" id="IPR006140">
    <property type="entry name" value="D-isomer_DH_NAD-bd"/>
</dbReference>
<dbReference type="PROSITE" id="PS00065">
    <property type="entry name" value="D_2_HYDROXYACID_DH_1"/>
    <property type="match status" value="1"/>
</dbReference>
<evidence type="ECO:0000256" key="4">
    <source>
        <dbReference type="ARBA" id="ARBA00023027"/>
    </source>
</evidence>
<dbReference type="SUPFAM" id="SSF51735">
    <property type="entry name" value="NAD(P)-binding Rossmann-fold domains"/>
    <property type="match status" value="1"/>
</dbReference>
<evidence type="ECO:0000256" key="3">
    <source>
        <dbReference type="ARBA" id="ARBA00023002"/>
    </source>
</evidence>
<dbReference type="Gene3D" id="3.40.50.720">
    <property type="entry name" value="NAD(P)-binding Rossmann-like Domain"/>
    <property type="match status" value="2"/>
</dbReference>
<organism evidence="8 9">
    <name type="scientific">Microlunatus soli</name>
    <dbReference type="NCBI Taxonomy" id="630515"/>
    <lineage>
        <taxon>Bacteria</taxon>
        <taxon>Bacillati</taxon>
        <taxon>Actinomycetota</taxon>
        <taxon>Actinomycetes</taxon>
        <taxon>Propionibacteriales</taxon>
        <taxon>Propionibacteriaceae</taxon>
        <taxon>Microlunatus</taxon>
    </lineage>
</organism>
<dbReference type="AlphaFoldDB" id="A0A1H2AG41"/>
<dbReference type="InterPro" id="IPR006139">
    <property type="entry name" value="D-isomer_2_OHA_DH_cat_dom"/>
</dbReference>
<dbReference type="InterPro" id="IPR036291">
    <property type="entry name" value="NAD(P)-bd_dom_sf"/>
</dbReference>
<dbReference type="InterPro" id="IPR050857">
    <property type="entry name" value="D-2-hydroxyacid_DH"/>
</dbReference>
<dbReference type="Pfam" id="PF00389">
    <property type="entry name" value="2-Hacid_dh"/>
    <property type="match status" value="1"/>
</dbReference>
<dbReference type="Proteomes" id="UP000199103">
    <property type="component" value="Chromosome I"/>
</dbReference>
<evidence type="ECO:0000259" key="7">
    <source>
        <dbReference type="Pfam" id="PF02826"/>
    </source>
</evidence>
<dbReference type="InterPro" id="IPR029753">
    <property type="entry name" value="D-isomer_DH_CS"/>
</dbReference>
<evidence type="ECO:0000256" key="5">
    <source>
        <dbReference type="RuleBase" id="RU003719"/>
    </source>
</evidence>
<keyword evidence="4" id="KW-0520">NAD</keyword>
<evidence type="ECO:0000313" key="8">
    <source>
        <dbReference type="EMBL" id="SDT44456.1"/>
    </source>
</evidence>
<feature type="domain" description="D-isomer specific 2-hydroxyacid dehydrogenase NAD-binding" evidence="7">
    <location>
        <begin position="120"/>
        <end position="292"/>
    </location>
</feature>